<evidence type="ECO:0000313" key="2">
    <source>
        <dbReference type="Proteomes" id="UP000324222"/>
    </source>
</evidence>
<sequence length="73" mass="8345">MMLREENLNRTTRSHSKKIAKGICLKDVKKYSFPQRCVEVWNGLSEEVVSARSVHSFKGKLDVCRYGDGATRV</sequence>
<organism evidence="1 2">
    <name type="scientific">Portunus trituberculatus</name>
    <name type="common">Swimming crab</name>
    <name type="synonym">Neptunus trituberculatus</name>
    <dbReference type="NCBI Taxonomy" id="210409"/>
    <lineage>
        <taxon>Eukaryota</taxon>
        <taxon>Metazoa</taxon>
        <taxon>Ecdysozoa</taxon>
        <taxon>Arthropoda</taxon>
        <taxon>Crustacea</taxon>
        <taxon>Multicrustacea</taxon>
        <taxon>Malacostraca</taxon>
        <taxon>Eumalacostraca</taxon>
        <taxon>Eucarida</taxon>
        <taxon>Decapoda</taxon>
        <taxon>Pleocyemata</taxon>
        <taxon>Brachyura</taxon>
        <taxon>Eubrachyura</taxon>
        <taxon>Portunoidea</taxon>
        <taxon>Portunidae</taxon>
        <taxon>Portuninae</taxon>
        <taxon>Portunus</taxon>
    </lineage>
</organism>
<keyword evidence="2" id="KW-1185">Reference proteome</keyword>
<dbReference type="AlphaFoldDB" id="A0A5B7CK33"/>
<evidence type="ECO:0000313" key="1">
    <source>
        <dbReference type="EMBL" id="MPC09635.1"/>
    </source>
</evidence>
<dbReference type="OrthoDB" id="6378258at2759"/>
<dbReference type="Proteomes" id="UP000324222">
    <property type="component" value="Unassembled WGS sequence"/>
</dbReference>
<gene>
    <name evidence="1" type="ORF">E2C01_002252</name>
</gene>
<protein>
    <submittedName>
        <fullName evidence="1">Uncharacterized protein</fullName>
    </submittedName>
</protein>
<comment type="caution">
    <text evidence="1">The sequence shown here is derived from an EMBL/GenBank/DDBJ whole genome shotgun (WGS) entry which is preliminary data.</text>
</comment>
<dbReference type="EMBL" id="VSRR010000078">
    <property type="protein sequence ID" value="MPC09635.1"/>
    <property type="molecule type" value="Genomic_DNA"/>
</dbReference>
<name>A0A5B7CK33_PORTR</name>
<reference evidence="1 2" key="1">
    <citation type="submission" date="2019-05" db="EMBL/GenBank/DDBJ databases">
        <title>Another draft genome of Portunus trituberculatus and its Hox gene families provides insights of decapod evolution.</title>
        <authorList>
            <person name="Jeong J.-H."/>
            <person name="Song I."/>
            <person name="Kim S."/>
            <person name="Choi T."/>
            <person name="Kim D."/>
            <person name="Ryu S."/>
            <person name="Kim W."/>
        </authorList>
    </citation>
    <scope>NUCLEOTIDE SEQUENCE [LARGE SCALE GENOMIC DNA]</scope>
    <source>
        <tissue evidence="1">Muscle</tissue>
    </source>
</reference>
<accession>A0A5B7CK33</accession>
<proteinExistence type="predicted"/>